<evidence type="ECO:0000259" key="1">
    <source>
        <dbReference type="Pfam" id="PF13786"/>
    </source>
</evidence>
<dbReference type="Gene3D" id="2.60.40.1630">
    <property type="entry name" value="bacillus anthracis domain"/>
    <property type="match status" value="1"/>
</dbReference>
<reference evidence="3" key="1">
    <citation type="submission" date="2019-04" db="EMBL/GenBank/DDBJ databases">
        <title>Genome sequencing of Clostridium botulinum Groups I-IV and Clostridium butyricum.</title>
        <authorList>
            <person name="Brunt J."/>
            <person name="Van Vliet A.H.M."/>
            <person name="Stringer S.C."/>
            <person name="Carter A.T."/>
            <person name="Peck M.W."/>
        </authorList>
    </citation>
    <scope>NUCLEOTIDE SEQUENCE</scope>
    <source>
        <strain evidence="3">751/1</strain>
    </source>
</reference>
<feature type="domain" description="DUF5643" evidence="2">
    <location>
        <begin position="239"/>
        <end position="376"/>
    </location>
</feature>
<comment type="caution">
    <text evidence="3">The sequence shown here is derived from an EMBL/GenBank/DDBJ whole genome shotgun (WGS) entry which is preliminary data.</text>
</comment>
<accession>A0A6G4HN53</accession>
<protein>
    <submittedName>
        <fullName evidence="3">DUF4179 domain-containing protein</fullName>
    </submittedName>
</protein>
<dbReference type="EMBL" id="SXEU01000001">
    <property type="protein sequence ID" value="NFV14587.1"/>
    <property type="molecule type" value="Genomic_DNA"/>
</dbReference>
<dbReference type="Pfam" id="PF18705">
    <property type="entry name" value="DUF5643"/>
    <property type="match status" value="1"/>
</dbReference>
<dbReference type="InterPro" id="IPR040680">
    <property type="entry name" value="DUF5643"/>
</dbReference>
<dbReference type="AlphaFoldDB" id="A0A6G4HN53"/>
<proteinExistence type="predicted"/>
<dbReference type="Pfam" id="PF13786">
    <property type="entry name" value="DUF4179"/>
    <property type="match status" value="1"/>
</dbReference>
<feature type="domain" description="DUF4179" evidence="1">
    <location>
        <begin position="54"/>
        <end position="142"/>
    </location>
</feature>
<sequence>MNKEIFEEKDILELFNYINIDKDEEENLDLNMDDLRKKRLKKNLLKQVKGKRAKKNFKHKAVAASLIIAAALISVNIPAFAKNISEFKSVIQALIGYGVPKEGEYEKYSNSVNKSVTDKGITLIINEVVCDDTELMIAYTIKTKDDIKKIVEERKDGSSMPFSLFPYIKINGKQPGSSLGSDERYLDGHTYINSDSINIGDMNLKNSFNVDLNVKNIYGVIGNWNLKFSVSKDEISKHTKVFKPNTKVQFPDALVNVEKVSFTPINTTITVTGNYKDKSQEASKKRQEAFKREMAAGQNLYEYDEWFAFDDKGNEITLKGSTSDGGQNASSKDFTYNLNSVALKSIPKYLTVIPYKINFDKEEYKKYKSDDGSIYIPPVYKNIDGVYPIELSQGSIGKLIIKEIKTKRDKTVVKYKIEGKAPFLQAKELFIMDDKDNGVQRKDNNIDIKKDKDNPNDYIMEFDPLDENKKYKIGTNNLGHYDIRNDLKFRINLTK</sequence>
<dbReference type="InterPro" id="IPR025436">
    <property type="entry name" value="DUF4179"/>
</dbReference>
<gene>
    <name evidence="3" type="ORF">FDG29_00090</name>
</gene>
<dbReference type="RefSeq" id="WP_061312247.1">
    <property type="nucleotide sequence ID" value="NZ_JACBCU010000001.1"/>
</dbReference>
<name>A0A6G4HN53_CLOBO</name>
<evidence type="ECO:0000259" key="2">
    <source>
        <dbReference type="Pfam" id="PF18705"/>
    </source>
</evidence>
<evidence type="ECO:0000313" key="3">
    <source>
        <dbReference type="EMBL" id="NFV14587.1"/>
    </source>
</evidence>
<organism evidence="3">
    <name type="scientific">Clostridium botulinum</name>
    <dbReference type="NCBI Taxonomy" id="1491"/>
    <lineage>
        <taxon>Bacteria</taxon>
        <taxon>Bacillati</taxon>
        <taxon>Bacillota</taxon>
        <taxon>Clostridia</taxon>
        <taxon>Eubacteriales</taxon>
        <taxon>Clostridiaceae</taxon>
        <taxon>Clostridium</taxon>
    </lineage>
</organism>